<dbReference type="SUPFAM" id="SSF49464">
    <property type="entry name" value="Carboxypeptidase regulatory domain-like"/>
    <property type="match status" value="1"/>
</dbReference>
<accession>A0ABX8GV68</accession>
<keyword evidence="11 14" id="KW-0472">Membrane</keyword>
<dbReference type="Gene3D" id="2.60.40.1120">
    <property type="entry name" value="Carboxypeptidase-like, regulatory domain"/>
    <property type="match status" value="1"/>
</dbReference>
<dbReference type="Pfam" id="PF07715">
    <property type="entry name" value="Plug"/>
    <property type="match status" value="1"/>
</dbReference>
<feature type="domain" description="TonB-dependent receptor plug" evidence="18">
    <location>
        <begin position="138"/>
        <end position="235"/>
    </location>
</feature>
<sequence length="777" mass="87302">MKSYSFLFLITFLLILTNASAQNVGDIIGNVVGDDGNTIIGANVIIQGGNYGDATDENGNYIIHNVAPGKKKIVITSVGFATQTVEVEVVAGEKTTKNFKLKSAYSELNEVVVSGDLYSDEYLTNATTIGTKVPIHPKELPFALDVLSKYMLDQIEPVRITDAVQYVSGVNQETGFGGRTDIYIIRGFRSERESIFKNGFRNPMRIYRESSNIQQIEIVKGPASSLYGVSDPGGTINIVTKAPKSYKHGEVSFTTNSFGMVRPSFDIGGPLDEEGKMKFRLNGAIESGGTYRDFVNTERYFLAPVLTYDISPRTKITVQGEYLNHSQPTDRGVPLYDPNTDTKYSFAPNKSFGDPYNETKNTNNLTQYEVAHQINDKWTFRNAGNMLFTNGARNAVEVSGFVAPDSVKRYYQDQRHSEQYLAMQNEFLGSFNWGSTKHKAVLGVEIAQTTTDMFIQQDKSYDTVSVYNTEYNQLPPNELDMVTTNDYLYTINNYGFYVQDFIELTNWLNVIGGIRYDIYQQEYNNRKNGEITNSTYMGVSPRVGVIGKLNKSISVFTNWSTGFNPQWGNPADKNGNVFDPITNSSFDFGAKLYFLNDKFNITATYFDLTRNGMLVQDPTDQDFQVQTGVAKSNGVEFDLQGEPLPGWTFMTSYSYTNARITEDTNPDMIGQPLLNVAPHMYKLWMNYEIQRGGLKGFGAGVGYNYVSERAAANVPNSEMLPEYNLIEGNLFYRADRWSTTLTVKNLTNTEYYVGSQNYNRVMPGAPRHFVLSFKYLF</sequence>
<dbReference type="RefSeq" id="WP_144074700.1">
    <property type="nucleotide sequence ID" value="NZ_CP076128.1"/>
</dbReference>
<evidence type="ECO:0000313" key="20">
    <source>
        <dbReference type="Proteomes" id="UP000682802"/>
    </source>
</evidence>
<evidence type="ECO:0000256" key="5">
    <source>
        <dbReference type="ARBA" id="ARBA00022496"/>
    </source>
</evidence>
<keyword evidence="9" id="KW-0406">Ion transport</keyword>
<evidence type="ECO:0000256" key="11">
    <source>
        <dbReference type="ARBA" id="ARBA00023136"/>
    </source>
</evidence>
<organism evidence="19 20">
    <name type="scientific">Flammeovirga kamogawensis</name>
    <dbReference type="NCBI Taxonomy" id="373891"/>
    <lineage>
        <taxon>Bacteria</taxon>
        <taxon>Pseudomonadati</taxon>
        <taxon>Bacteroidota</taxon>
        <taxon>Cytophagia</taxon>
        <taxon>Cytophagales</taxon>
        <taxon>Flammeovirgaceae</taxon>
        <taxon>Flammeovirga</taxon>
    </lineage>
</organism>
<keyword evidence="12 19" id="KW-0675">Receptor</keyword>
<keyword evidence="3 14" id="KW-0813">Transport</keyword>
<feature type="chain" id="PRO_5046602302" evidence="16">
    <location>
        <begin position="22"/>
        <end position="777"/>
    </location>
</feature>
<reference evidence="19 20" key="1">
    <citation type="submission" date="2021-05" db="EMBL/GenBank/DDBJ databases">
        <title>Comparative genomic studies on the polysaccharide-degrading batcterial strains of the Flammeovirga genus.</title>
        <authorList>
            <person name="Zewei F."/>
            <person name="Zheng Z."/>
            <person name="Yu L."/>
            <person name="Ruyue G."/>
            <person name="Yanhong M."/>
            <person name="Yuanyuan C."/>
            <person name="Jingyan G."/>
            <person name="Wenjun H."/>
        </authorList>
    </citation>
    <scope>NUCLEOTIDE SEQUENCE [LARGE SCALE GENOMIC DNA]</scope>
    <source>
        <strain evidence="19 20">YS10</strain>
    </source>
</reference>
<dbReference type="InterPro" id="IPR008969">
    <property type="entry name" value="CarboxyPept-like_regulatory"/>
</dbReference>
<dbReference type="Gene3D" id="2.40.170.20">
    <property type="entry name" value="TonB-dependent receptor, beta-barrel domain"/>
    <property type="match status" value="1"/>
</dbReference>
<evidence type="ECO:0000313" key="19">
    <source>
        <dbReference type="EMBL" id="QWG07304.1"/>
    </source>
</evidence>
<dbReference type="Pfam" id="PF13715">
    <property type="entry name" value="CarbopepD_reg_2"/>
    <property type="match status" value="1"/>
</dbReference>
<proteinExistence type="inferred from homology"/>
<evidence type="ECO:0000256" key="4">
    <source>
        <dbReference type="ARBA" id="ARBA00022452"/>
    </source>
</evidence>
<evidence type="ECO:0000256" key="16">
    <source>
        <dbReference type="SAM" id="SignalP"/>
    </source>
</evidence>
<feature type="signal peptide" evidence="16">
    <location>
        <begin position="1"/>
        <end position="21"/>
    </location>
</feature>
<keyword evidence="7 16" id="KW-0732">Signal</keyword>
<evidence type="ECO:0000256" key="10">
    <source>
        <dbReference type="ARBA" id="ARBA00023077"/>
    </source>
</evidence>
<evidence type="ECO:0000256" key="15">
    <source>
        <dbReference type="RuleBase" id="RU003357"/>
    </source>
</evidence>
<keyword evidence="13 14" id="KW-0998">Cell outer membrane</keyword>
<keyword evidence="5" id="KW-0410">Iron transport</keyword>
<comment type="subcellular location">
    <subcellularLocation>
        <location evidence="1 14">Cell outer membrane</location>
        <topology evidence="1 14">Multi-pass membrane protein</topology>
    </subcellularLocation>
</comment>
<evidence type="ECO:0000259" key="18">
    <source>
        <dbReference type="Pfam" id="PF07715"/>
    </source>
</evidence>
<keyword evidence="20" id="KW-1185">Reference proteome</keyword>
<protein>
    <submittedName>
        <fullName evidence="19">TonB-dependent receptor</fullName>
    </submittedName>
</protein>
<keyword evidence="6 14" id="KW-0812">Transmembrane</keyword>
<evidence type="ECO:0000256" key="1">
    <source>
        <dbReference type="ARBA" id="ARBA00004571"/>
    </source>
</evidence>
<dbReference type="Gene3D" id="2.170.130.10">
    <property type="entry name" value="TonB-dependent receptor, plug domain"/>
    <property type="match status" value="1"/>
</dbReference>
<dbReference type="Pfam" id="PF00593">
    <property type="entry name" value="TonB_dep_Rec_b-barrel"/>
    <property type="match status" value="1"/>
</dbReference>
<keyword evidence="4 14" id="KW-1134">Transmembrane beta strand</keyword>
<evidence type="ECO:0000259" key="17">
    <source>
        <dbReference type="Pfam" id="PF00593"/>
    </source>
</evidence>
<dbReference type="InterPro" id="IPR010105">
    <property type="entry name" value="TonB_sidphr_rcpt"/>
</dbReference>
<name>A0ABX8GV68_9BACT</name>
<comment type="similarity">
    <text evidence="2 14 15">Belongs to the TonB-dependent receptor family.</text>
</comment>
<dbReference type="InterPro" id="IPR036942">
    <property type="entry name" value="Beta-barrel_TonB_sf"/>
</dbReference>
<evidence type="ECO:0000256" key="7">
    <source>
        <dbReference type="ARBA" id="ARBA00022729"/>
    </source>
</evidence>
<dbReference type="Proteomes" id="UP000682802">
    <property type="component" value="Chromosome 1"/>
</dbReference>
<dbReference type="InterPro" id="IPR037066">
    <property type="entry name" value="Plug_dom_sf"/>
</dbReference>
<keyword evidence="8" id="KW-0408">Iron</keyword>
<evidence type="ECO:0000256" key="3">
    <source>
        <dbReference type="ARBA" id="ARBA00022448"/>
    </source>
</evidence>
<evidence type="ECO:0000256" key="2">
    <source>
        <dbReference type="ARBA" id="ARBA00009810"/>
    </source>
</evidence>
<dbReference type="PROSITE" id="PS52016">
    <property type="entry name" value="TONB_DEPENDENT_REC_3"/>
    <property type="match status" value="1"/>
</dbReference>
<evidence type="ECO:0000256" key="12">
    <source>
        <dbReference type="ARBA" id="ARBA00023170"/>
    </source>
</evidence>
<evidence type="ECO:0000256" key="13">
    <source>
        <dbReference type="ARBA" id="ARBA00023237"/>
    </source>
</evidence>
<dbReference type="PANTHER" id="PTHR32552">
    <property type="entry name" value="FERRICHROME IRON RECEPTOR-RELATED"/>
    <property type="match status" value="1"/>
</dbReference>
<dbReference type="CDD" id="cd01347">
    <property type="entry name" value="ligand_gated_channel"/>
    <property type="match status" value="1"/>
</dbReference>
<dbReference type="SUPFAM" id="SSF56935">
    <property type="entry name" value="Porins"/>
    <property type="match status" value="1"/>
</dbReference>
<dbReference type="PANTHER" id="PTHR32552:SF68">
    <property type="entry name" value="FERRICHROME OUTER MEMBRANE TRANSPORTER_PHAGE RECEPTOR"/>
    <property type="match status" value="1"/>
</dbReference>
<evidence type="ECO:0000256" key="6">
    <source>
        <dbReference type="ARBA" id="ARBA00022692"/>
    </source>
</evidence>
<dbReference type="InterPro" id="IPR039426">
    <property type="entry name" value="TonB-dep_rcpt-like"/>
</dbReference>
<evidence type="ECO:0000256" key="8">
    <source>
        <dbReference type="ARBA" id="ARBA00023004"/>
    </source>
</evidence>
<feature type="domain" description="TonB-dependent receptor-like beta-barrel" evidence="17">
    <location>
        <begin position="309"/>
        <end position="746"/>
    </location>
</feature>
<dbReference type="InterPro" id="IPR012910">
    <property type="entry name" value="Plug_dom"/>
</dbReference>
<keyword evidence="10 15" id="KW-0798">TonB box</keyword>
<dbReference type="EMBL" id="CP076128">
    <property type="protein sequence ID" value="QWG07304.1"/>
    <property type="molecule type" value="Genomic_DNA"/>
</dbReference>
<dbReference type="NCBIfam" id="TIGR01783">
    <property type="entry name" value="TonB-siderophor"/>
    <property type="match status" value="1"/>
</dbReference>
<dbReference type="InterPro" id="IPR000531">
    <property type="entry name" value="Beta-barrel_TonB"/>
</dbReference>
<evidence type="ECO:0000256" key="14">
    <source>
        <dbReference type="PROSITE-ProRule" id="PRU01360"/>
    </source>
</evidence>
<evidence type="ECO:0000256" key="9">
    <source>
        <dbReference type="ARBA" id="ARBA00023065"/>
    </source>
</evidence>
<gene>
    <name evidence="19" type="ORF">KM029_18670</name>
</gene>